<dbReference type="InterPro" id="IPR053910">
    <property type="entry name" value="RsmI_HTH"/>
</dbReference>
<dbReference type="SUPFAM" id="SSF53790">
    <property type="entry name" value="Tetrapyrrole methylase"/>
    <property type="match status" value="1"/>
</dbReference>
<dbReference type="Pfam" id="PF23016">
    <property type="entry name" value="RsmI_C"/>
    <property type="match status" value="1"/>
</dbReference>
<evidence type="ECO:0000256" key="5">
    <source>
        <dbReference type="ARBA" id="ARBA00022691"/>
    </source>
</evidence>
<dbReference type="GO" id="GO:0070677">
    <property type="term" value="F:rRNA (cytosine-2'-O-)-methyltransferase activity"/>
    <property type="evidence" value="ECO:0007669"/>
    <property type="project" value="UniProtKB-UniRule"/>
</dbReference>
<dbReference type="AlphaFoldDB" id="A0A1F6VHQ5"/>
<dbReference type="Gene3D" id="3.40.1010.10">
    <property type="entry name" value="Cobalt-precorrin-4 Transmethylase, Domain 1"/>
    <property type="match status" value="1"/>
</dbReference>
<gene>
    <name evidence="6" type="primary">rsmI</name>
    <name evidence="9" type="ORF">A2W18_06080</name>
</gene>
<keyword evidence="2 6" id="KW-0698">rRNA processing</keyword>
<dbReference type="InterPro" id="IPR008189">
    <property type="entry name" value="rRNA_ssu_MeTfrase_I"/>
</dbReference>
<dbReference type="HAMAP" id="MF_01877">
    <property type="entry name" value="16SrRNA_methyltr_I"/>
    <property type="match status" value="1"/>
</dbReference>
<dbReference type="InterPro" id="IPR014777">
    <property type="entry name" value="4pyrrole_Mease_sub1"/>
</dbReference>
<dbReference type="InterPro" id="IPR000878">
    <property type="entry name" value="4pyrrol_Mease"/>
</dbReference>
<evidence type="ECO:0000259" key="7">
    <source>
        <dbReference type="Pfam" id="PF00590"/>
    </source>
</evidence>
<protein>
    <recommendedName>
        <fullName evidence="6">Ribosomal RNA small subunit methyltransferase I</fullName>
        <ecNumber evidence="6">2.1.1.198</ecNumber>
    </recommendedName>
    <alternativeName>
        <fullName evidence="6">16S rRNA 2'-O-ribose C1402 methyltransferase</fullName>
    </alternativeName>
    <alternativeName>
        <fullName evidence="6">rRNA (cytidine-2'-O-)-methyltransferase RsmI</fullName>
    </alternativeName>
</protein>
<evidence type="ECO:0000256" key="2">
    <source>
        <dbReference type="ARBA" id="ARBA00022552"/>
    </source>
</evidence>
<keyword evidence="3 6" id="KW-0489">Methyltransferase</keyword>
<comment type="similarity">
    <text evidence="6">Belongs to the methyltransferase superfamily. RsmI family.</text>
</comment>
<sequence length="292" mass="31507">MIECSERIVSVGTLYVVATPIGNLEDFSARGARVLAQADLIAAEDTRHSAKLLQHYGIHTKVVSIHDHNERAKTPQLLEILRAGKSIALVSDAGTPLLSDPGFHLVRAARGANIAVVPIPGPCAAITALSVAGLPTDRFVFEGFPPPRATARCAAFAALRSEPRTIVFYESSHRIVDSLADMVAEFGSGRPATLARELTKRFETIRDATLAELHAYLVEHEIERLGEFVVLVHGAADSDRADVDVEGDRVLRVLLEELPLKVAVKLAARLTGTHKNALYDRALVLKAAPPKT</sequence>
<comment type="function">
    <text evidence="6">Catalyzes the 2'-O-methylation of the ribose of cytidine 1402 (C1402) in 16S rRNA.</text>
</comment>
<dbReference type="Gene3D" id="3.30.950.10">
    <property type="entry name" value="Methyltransferase, Cobalt-precorrin-4 Transmethylase, Domain 2"/>
    <property type="match status" value="1"/>
</dbReference>
<evidence type="ECO:0000259" key="8">
    <source>
        <dbReference type="Pfam" id="PF23016"/>
    </source>
</evidence>
<organism evidence="9 10">
    <name type="scientific">Candidatus Muproteobacteria bacterium RBG_16_60_9</name>
    <dbReference type="NCBI Taxonomy" id="1817755"/>
    <lineage>
        <taxon>Bacteria</taxon>
        <taxon>Pseudomonadati</taxon>
        <taxon>Pseudomonadota</taxon>
        <taxon>Candidatus Muproteobacteria</taxon>
    </lineage>
</organism>
<evidence type="ECO:0000313" key="10">
    <source>
        <dbReference type="Proteomes" id="UP000179076"/>
    </source>
</evidence>
<comment type="catalytic activity">
    <reaction evidence="6">
        <text>cytidine(1402) in 16S rRNA + S-adenosyl-L-methionine = 2'-O-methylcytidine(1402) in 16S rRNA + S-adenosyl-L-homocysteine + H(+)</text>
        <dbReference type="Rhea" id="RHEA:42924"/>
        <dbReference type="Rhea" id="RHEA-COMP:10285"/>
        <dbReference type="Rhea" id="RHEA-COMP:10286"/>
        <dbReference type="ChEBI" id="CHEBI:15378"/>
        <dbReference type="ChEBI" id="CHEBI:57856"/>
        <dbReference type="ChEBI" id="CHEBI:59789"/>
        <dbReference type="ChEBI" id="CHEBI:74495"/>
        <dbReference type="ChEBI" id="CHEBI:82748"/>
        <dbReference type="EC" id="2.1.1.198"/>
    </reaction>
</comment>
<name>A0A1F6VHQ5_9PROT</name>
<dbReference type="FunFam" id="3.40.1010.10:FF:000002">
    <property type="entry name" value="Ribosomal RNA small subunit methyltransferase I"/>
    <property type="match status" value="1"/>
</dbReference>
<dbReference type="NCBIfam" id="TIGR00096">
    <property type="entry name" value="16S rRNA (cytidine(1402)-2'-O)-methyltransferase"/>
    <property type="match status" value="1"/>
</dbReference>
<feature type="domain" description="RsmI HTH" evidence="8">
    <location>
        <begin position="242"/>
        <end position="286"/>
    </location>
</feature>
<evidence type="ECO:0000256" key="4">
    <source>
        <dbReference type="ARBA" id="ARBA00022679"/>
    </source>
</evidence>
<dbReference type="FunFam" id="3.30.950.10:FF:000002">
    <property type="entry name" value="Ribosomal RNA small subunit methyltransferase I"/>
    <property type="match status" value="1"/>
</dbReference>
<comment type="caution">
    <text evidence="9">The sequence shown here is derived from an EMBL/GenBank/DDBJ whole genome shotgun (WGS) entry which is preliminary data.</text>
</comment>
<evidence type="ECO:0000256" key="3">
    <source>
        <dbReference type="ARBA" id="ARBA00022603"/>
    </source>
</evidence>
<dbReference type="PANTHER" id="PTHR46111">
    <property type="entry name" value="RIBOSOMAL RNA SMALL SUBUNIT METHYLTRANSFERASE I"/>
    <property type="match status" value="1"/>
</dbReference>
<dbReference type="Proteomes" id="UP000179076">
    <property type="component" value="Unassembled WGS sequence"/>
</dbReference>
<dbReference type="PANTHER" id="PTHR46111:SF1">
    <property type="entry name" value="RIBOSOMAL RNA SMALL SUBUNIT METHYLTRANSFERASE I"/>
    <property type="match status" value="1"/>
</dbReference>
<feature type="domain" description="Tetrapyrrole methylase" evidence="7">
    <location>
        <begin position="13"/>
        <end position="213"/>
    </location>
</feature>
<dbReference type="Pfam" id="PF00590">
    <property type="entry name" value="TP_methylase"/>
    <property type="match status" value="1"/>
</dbReference>
<evidence type="ECO:0000256" key="1">
    <source>
        <dbReference type="ARBA" id="ARBA00022490"/>
    </source>
</evidence>
<comment type="subcellular location">
    <subcellularLocation>
        <location evidence="6">Cytoplasm</location>
    </subcellularLocation>
</comment>
<keyword evidence="1 6" id="KW-0963">Cytoplasm</keyword>
<evidence type="ECO:0000256" key="6">
    <source>
        <dbReference type="HAMAP-Rule" id="MF_01877"/>
    </source>
</evidence>
<reference evidence="9 10" key="1">
    <citation type="journal article" date="2016" name="Nat. Commun.">
        <title>Thousands of microbial genomes shed light on interconnected biogeochemical processes in an aquifer system.</title>
        <authorList>
            <person name="Anantharaman K."/>
            <person name="Brown C.T."/>
            <person name="Hug L.A."/>
            <person name="Sharon I."/>
            <person name="Castelle C.J."/>
            <person name="Probst A.J."/>
            <person name="Thomas B.C."/>
            <person name="Singh A."/>
            <person name="Wilkins M.J."/>
            <person name="Karaoz U."/>
            <person name="Brodie E.L."/>
            <person name="Williams K.H."/>
            <person name="Hubbard S.S."/>
            <person name="Banfield J.F."/>
        </authorList>
    </citation>
    <scope>NUCLEOTIDE SEQUENCE [LARGE SCALE GENOMIC DNA]</scope>
</reference>
<dbReference type="PIRSF" id="PIRSF005917">
    <property type="entry name" value="MTase_YraL"/>
    <property type="match status" value="1"/>
</dbReference>
<dbReference type="PROSITE" id="PS01296">
    <property type="entry name" value="RSMI"/>
    <property type="match status" value="1"/>
</dbReference>
<dbReference type="EMBL" id="MFSP01000029">
    <property type="protein sequence ID" value="OGI69109.1"/>
    <property type="molecule type" value="Genomic_DNA"/>
</dbReference>
<dbReference type="InterPro" id="IPR014776">
    <property type="entry name" value="4pyrrole_Mease_sub2"/>
</dbReference>
<accession>A0A1F6VHQ5</accession>
<dbReference type="GO" id="GO:0005737">
    <property type="term" value="C:cytoplasm"/>
    <property type="evidence" value="ECO:0007669"/>
    <property type="project" value="UniProtKB-SubCell"/>
</dbReference>
<dbReference type="CDD" id="cd11648">
    <property type="entry name" value="RsmI"/>
    <property type="match status" value="1"/>
</dbReference>
<dbReference type="InterPro" id="IPR018063">
    <property type="entry name" value="SAM_MeTrfase_RsmI_CS"/>
</dbReference>
<keyword evidence="5 6" id="KW-0949">S-adenosyl-L-methionine</keyword>
<dbReference type="EC" id="2.1.1.198" evidence="6"/>
<evidence type="ECO:0000313" key="9">
    <source>
        <dbReference type="EMBL" id="OGI69109.1"/>
    </source>
</evidence>
<proteinExistence type="inferred from homology"/>
<keyword evidence="4 6" id="KW-0808">Transferase</keyword>
<dbReference type="InterPro" id="IPR035996">
    <property type="entry name" value="4pyrrol_Methylase_sf"/>
</dbReference>